<dbReference type="AlphaFoldDB" id="A0A1H4K0Y6"/>
<accession>A0A1H4K0Y6</accession>
<dbReference type="SMART" id="SM00052">
    <property type="entry name" value="EAL"/>
    <property type="match status" value="1"/>
</dbReference>
<protein>
    <submittedName>
        <fullName evidence="5">PAS domain S-box-containing protein/diguanylate cyclase (GGDEF) domain-containing protein</fullName>
    </submittedName>
</protein>
<dbReference type="InterPro" id="IPR001610">
    <property type="entry name" value="PAC"/>
</dbReference>
<dbReference type="GO" id="GO:0006355">
    <property type="term" value="P:regulation of DNA-templated transcription"/>
    <property type="evidence" value="ECO:0007669"/>
    <property type="project" value="InterPro"/>
</dbReference>
<dbReference type="PANTHER" id="PTHR44757:SF4">
    <property type="entry name" value="DIGUANYLATE CYCLASE DGCE-RELATED"/>
    <property type="match status" value="1"/>
</dbReference>
<dbReference type="NCBIfam" id="TIGR00254">
    <property type="entry name" value="GGDEF"/>
    <property type="match status" value="1"/>
</dbReference>
<dbReference type="Pfam" id="PF00990">
    <property type="entry name" value="GGDEF"/>
    <property type="match status" value="1"/>
</dbReference>
<organism evidence="5 6">
    <name type="scientific">Terriglobus roseus</name>
    <dbReference type="NCBI Taxonomy" id="392734"/>
    <lineage>
        <taxon>Bacteria</taxon>
        <taxon>Pseudomonadati</taxon>
        <taxon>Acidobacteriota</taxon>
        <taxon>Terriglobia</taxon>
        <taxon>Terriglobales</taxon>
        <taxon>Acidobacteriaceae</taxon>
        <taxon>Terriglobus</taxon>
    </lineage>
</organism>
<feature type="domain" description="EAL" evidence="3">
    <location>
        <begin position="563"/>
        <end position="817"/>
    </location>
</feature>
<dbReference type="CDD" id="cd01949">
    <property type="entry name" value="GGDEF"/>
    <property type="match status" value="1"/>
</dbReference>
<dbReference type="SMART" id="SM00267">
    <property type="entry name" value="GGDEF"/>
    <property type="match status" value="1"/>
</dbReference>
<dbReference type="Gene3D" id="3.20.20.450">
    <property type="entry name" value="EAL domain"/>
    <property type="match status" value="1"/>
</dbReference>
<feature type="domain" description="PAS" evidence="1">
    <location>
        <begin position="255"/>
        <end position="328"/>
    </location>
</feature>
<dbReference type="FunFam" id="3.30.70.270:FF:000001">
    <property type="entry name" value="Diguanylate cyclase domain protein"/>
    <property type="match status" value="1"/>
</dbReference>
<dbReference type="PROSITE" id="PS50883">
    <property type="entry name" value="EAL"/>
    <property type="match status" value="1"/>
</dbReference>
<evidence type="ECO:0000259" key="2">
    <source>
        <dbReference type="PROSITE" id="PS50113"/>
    </source>
</evidence>
<dbReference type="InterPro" id="IPR001633">
    <property type="entry name" value="EAL_dom"/>
</dbReference>
<dbReference type="PROSITE" id="PS50887">
    <property type="entry name" value="GGDEF"/>
    <property type="match status" value="1"/>
</dbReference>
<dbReference type="PROSITE" id="PS50112">
    <property type="entry name" value="PAS"/>
    <property type="match status" value="2"/>
</dbReference>
<dbReference type="CDD" id="cd01948">
    <property type="entry name" value="EAL"/>
    <property type="match status" value="1"/>
</dbReference>
<dbReference type="InterPro" id="IPR035919">
    <property type="entry name" value="EAL_sf"/>
</dbReference>
<gene>
    <name evidence="5" type="ORF">SAMN05443244_0930</name>
</gene>
<dbReference type="GO" id="GO:0003824">
    <property type="term" value="F:catalytic activity"/>
    <property type="evidence" value="ECO:0007669"/>
    <property type="project" value="UniProtKB-ARBA"/>
</dbReference>
<dbReference type="SUPFAM" id="SSF55073">
    <property type="entry name" value="Nucleotide cyclase"/>
    <property type="match status" value="1"/>
</dbReference>
<proteinExistence type="predicted"/>
<dbReference type="Proteomes" id="UP000182409">
    <property type="component" value="Unassembled WGS sequence"/>
</dbReference>
<dbReference type="PANTHER" id="PTHR44757">
    <property type="entry name" value="DIGUANYLATE CYCLASE DGCP"/>
    <property type="match status" value="1"/>
</dbReference>
<evidence type="ECO:0000259" key="4">
    <source>
        <dbReference type="PROSITE" id="PS50887"/>
    </source>
</evidence>
<feature type="domain" description="PAC" evidence="2">
    <location>
        <begin position="202"/>
        <end position="254"/>
    </location>
</feature>
<dbReference type="Pfam" id="PF00989">
    <property type="entry name" value="PAS"/>
    <property type="match status" value="2"/>
</dbReference>
<dbReference type="CDD" id="cd00130">
    <property type="entry name" value="PAS"/>
    <property type="match status" value="2"/>
</dbReference>
<dbReference type="InterPro" id="IPR052155">
    <property type="entry name" value="Biofilm_reg_signaling"/>
</dbReference>
<dbReference type="RefSeq" id="WP_083350327.1">
    <property type="nucleotide sequence ID" value="NZ_FNSD01000001.1"/>
</dbReference>
<dbReference type="OrthoDB" id="101222at2"/>
<evidence type="ECO:0000259" key="1">
    <source>
        <dbReference type="PROSITE" id="PS50112"/>
    </source>
</evidence>
<dbReference type="Pfam" id="PF00563">
    <property type="entry name" value="EAL"/>
    <property type="match status" value="1"/>
</dbReference>
<dbReference type="PROSITE" id="PS50113">
    <property type="entry name" value="PAC"/>
    <property type="match status" value="1"/>
</dbReference>
<feature type="domain" description="PAS" evidence="1">
    <location>
        <begin position="128"/>
        <end position="198"/>
    </location>
</feature>
<dbReference type="InterPro" id="IPR000014">
    <property type="entry name" value="PAS"/>
</dbReference>
<dbReference type="InterPro" id="IPR000160">
    <property type="entry name" value="GGDEF_dom"/>
</dbReference>
<dbReference type="InterPro" id="IPR000700">
    <property type="entry name" value="PAS-assoc_C"/>
</dbReference>
<evidence type="ECO:0000313" key="6">
    <source>
        <dbReference type="Proteomes" id="UP000182409"/>
    </source>
</evidence>
<dbReference type="SMART" id="SM00091">
    <property type="entry name" value="PAS"/>
    <property type="match status" value="2"/>
</dbReference>
<dbReference type="EMBL" id="FNSD01000001">
    <property type="protein sequence ID" value="SEB51956.1"/>
    <property type="molecule type" value="Genomic_DNA"/>
</dbReference>
<dbReference type="Gene3D" id="3.30.450.20">
    <property type="entry name" value="PAS domain"/>
    <property type="match status" value="3"/>
</dbReference>
<dbReference type="InterPro" id="IPR043128">
    <property type="entry name" value="Rev_trsase/Diguanyl_cyclase"/>
</dbReference>
<reference evidence="5 6" key="1">
    <citation type="submission" date="2016-10" db="EMBL/GenBank/DDBJ databases">
        <authorList>
            <person name="de Groot N.N."/>
        </authorList>
    </citation>
    <scope>NUCLEOTIDE SEQUENCE [LARGE SCALE GENOMIC DNA]</scope>
    <source>
        <strain evidence="5 6">AB35.6</strain>
    </source>
</reference>
<dbReference type="InterPro" id="IPR035965">
    <property type="entry name" value="PAS-like_dom_sf"/>
</dbReference>
<dbReference type="InterPro" id="IPR029787">
    <property type="entry name" value="Nucleotide_cyclase"/>
</dbReference>
<evidence type="ECO:0000313" key="5">
    <source>
        <dbReference type="EMBL" id="SEB51956.1"/>
    </source>
</evidence>
<dbReference type="NCBIfam" id="TIGR00229">
    <property type="entry name" value="sensory_box"/>
    <property type="match status" value="2"/>
</dbReference>
<dbReference type="SUPFAM" id="SSF55785">
    <property type="entry name" value="PYP-like sensor domain (PAS domain)"/>
    <property type="match status" value="3"/>
</dbReference>
<evidence type="ECO:0000259" key="3">
    <source>
        <dbReference type="PROSITE" id="PS50883"/>
    </source>
</evidence>
<sequence>MQTALALLEQRAHAGTWSLDISTGKLWWSEGVHRICGTDPKSYSPQLKRALGMFDSASRLVLQNAVDEATPDHKDFGVRVRLHRRDGESVSIFAAARPIFRDGILTSLSGVLYDLDAIARERSAALESEERFKMLFRDSPSGLILASINKQIILVNPALCSLLCFEEAELLQKTTTAITHPDDLDKTEDAVRRLWTGQVNNLSFEKRYLRSDGRPVWTRVSLSLLRDAERRPIHYIGQCLDISESKEREDELFEAKELAQITLSSIADGVIRTDKNGIVTLCNDAALRMLGYDSSAILGRPFWDVIVLHKPRGEDLLDDPVTEALNTGIAIKIPAFARLRTASGNMRPIFDSTAPVRSSSSEIVGAVFVFQDAADNLQMAERLTYQATHDALTGLPNRQAAEEQIKRVITLAKTAPGLCEHFLFYMDLDHFKVINDTCGHPAGDQVLREVSELIAERLRESDFLARFGGDEFVLILSSVSQESAAALARRLTEEISRYRFVSSSRSYSLSISIGIAQLGVAEEDVQDVLAQADTACYASKRSGRGTYQFFAFDDVLISETHVDLGWFQRIRRALSPESAPDSERLELYFQAIVDGDGKQLGSEALIRFITNEHKVISPQEFLPTAERMGLMGSLDRWVCKHAMHILALMEADPAVSNQIGGFISVNVSATTLSTPSFCEDLLLMLNARPTLGGRLRIEITESERGRWGADELQLLQRLRKVGVFVILDDFGSGYNSFHFLKLLQVDGLKLDKTVVNGLRIGPIDRNLAAAAIAIAKELQIIVTAEGVEDEETMQRLVALGVDHFQGYFFDRPHILRR</sequence>
<dbReference type="InterPro" id="IPR013767">
    <property type="entry name" value="PAS_fold"/>
</dbReference>
<dbReference type="Gene3D" id="3.30.70.270">
    <property type="match status" value="1"/>
</dbReference>
<dbReference type="SUPFAM" id="SSF141868">
    <property type="entry name" value="EAL domain-like"/>
    <property type="match status" value="1"/>
</dbReference>
<feature type="domain" description="GGDEF" evidence="4">
    <location>
        <begin position="419"/>
        <end position="552"/>
    </location>
</feature>
<name>A0A1H4K0Y6_9BACT</name>
<dbReference type="SMART" id="SM00086">
    <property type="entry name" value="PAC"/>
    <property type="match status" value="3"/>
</dbReference>